<dbReference type="Proteomes" id="UP001220610">
    <property type="component" value="Chromosome"/>
</dbReference>
<dbReference type="PANTHER" id="PTHR43547">
    <property type="entry name" value="TWO-COMPONENT HISTIDINE KINASE"/>
    <property type="match status" value="1"/>
</dbReference>
<evidence type="ECO:0000256" key="1">
    <source>
        <dbReference type="ARBA" id="ARBA00022553"/>
    </source>
</evidence>
<dbReference type="InterPro" id="IPR011006">
    <property type="entry name" value="CheY-like_superfamily"/>
</dbReference>
<dbReference type="Pfam" id="PF12833">
    <property type="entry name" value="HTH_18"/>
    <property type="match status" value="1"/>
</dbReference>
<evidence type="ECO:0000259" key="6">
    <source>
        <dbReference type="PROSITE" id="PS01124"/>
    </source>
</evidence>
<dbReference type="EMBL" id="CP119311">
    <property type="protein sequence ID" value="WEK38312.1"/>
    <property type="molecule type" value="Genomic_DNA"/>
</dbReference>
<gene>
    <name evidence="8" type="ORF">P0Y53_12465</name>
</gene>
<feature type="domain" description="Response regulatory" evidence="7">
    <location>
        <begin position="4"/>
        <end position="119"/>
    </location>
</feature>
<dbReference type="SMART" id="SM00342">
    <property type="entry name" value="HTH_ARAC"/>
    <property type="match status" value="1"/>
</dbReference>
<keyword evidence="4" id="KW-0804">Transcription</keyword>
<dbReference type="Pfam" id="PF00072">
    <property type="entry name" value="Response_reg"/>
    <property type="match status" value="1"/>
</dbReference>
<reference evidence="8" key="1">
    <citation type="submission" date="2023-03" db="EMBL/GenBank/DDBJ databases">
        <title>Andean soil-derived lignocellulolytic bacterial consortium as a source of novel taxa and putative plastic-active enzymes.</title>
        <authorList>
            <person name="Diaz-Garcia L."/>
            <person name="Chuvochina M."/>
            <person name="Feuerriegel G."/>
            <person name="Bunk B."/>
            <person name="Sproer C."/>
            <person name="Streit W.R."/>
            <person name="Rodriguez L.M."/>
            <person name="Overmann J."/>
            <person name="Jimenez D.J."/>
        </authorList>
    </citation>
    <scope>NUCLEOTIDE SEQUENCE</scope>
    <source>
        <strain evidence="8">MAG 7</strain>
    </source>
</reference>
<dbReference type="Gene3D" id="1.10.10.60">
    <property type="entry name" value="Homeodomain-like"/>
    <property type="match status" value="1"/>
</dbReference>
<evidence type="ECO:0000313" key="9">
    <source>
        <dbReference type="Proteomes" id="UP001220610"/>
    </source>
</evidence>
<sequence length="256" mass="29040">MKTSLLIIDDEEDLLNFLSEILRTEYTVYTAPNAEEAFKILHTQIVDLIISDIMMPGASGLQFCDQLKSAIPFCHIPIILLTAKKSDNDRLKGLQIGADAYISKPFSPKLLQAQVANLLQNRSKIKEHAARMPLEVSLLMVKTRSDESFLHELSAFIDANLDKKDLGVDDLAEFMNMSRPTFYRKMKSVSPLSPKEFIDRIRLKKAAELIAEDRNKIVQIASKVGFTSQSVFGRNFQKHFHLSPKKFLNNLKGKQE</sequence>
<dbReference type="SUPFAM" id="SSF52172">
    <property type="entry name" value="CheY-like"/>
    <property type="match status" value="1"/>
</dbReference>
<feature type="modified residue" description="4-aspartylphosphate" evidence="5">
    <location>
        <position position="52"/>
    </location>
</feature>
<dbReference type="InterPro" id="IPR018060">
    <property type="entry name" value="HTH_AraC"/>
</dbReference>
<feature type="domain" description="HTH araC/xylS-type" evidence="6">
    <location>
        <begin position="151"/>
        <end position="250"/>
    </location>
</feature>
<evidence type="ECO:0000313" key="8">
    <source>
        <dbReference type="EMBL" id="WEK38312.1"/>
    </source>
</evidence>
<dbReference type="CDD" id="cd17574">
    <property type="entry name" value="REC_OmpR"/>
    <property type="match status" value="1"/>
</dbReference>
<keyword evidence="2" id="KW-0805">Transcription regulation</keyword>
<keyword evidence="3" id="KW-0238">DNA-binding</keyword>
<dbReference type="InterPro" id="IPR001789">
    <property type="entry name" value="Sig_transdc_resp-reg_receiver"/>
</dbReference>
<dbReference type="GO" id="GO:0043565">
    <property type="term" value="F:sequence-specific DNA binding"/>
    <property type="evidence" value="ECO:0007669"/>
    <property type="project" value="InterPro"/>
</dbReference>
<evidence type="ECO:0000256" key="5">
    <source>
        <dbReference type="PROSITE-ProRule" id="PRU00169"/>
    </source>
</evidence>
<evidence type="ECO:0000259" key="7">
    <source>
        <dbReference type="PROSITE" id="PS50110"/>
    </source>
</evidence>
<evidence type="ECO:0000256" key="4">
    <source>
        <dbReference type="ARBA" id="ARBA00023163"/>
    </source>
</evidence>
<dbReference type="PANTHER" id="PTHR43547:SF2">
    <property type="entry name" value="HYBRID SIGNAL TRANSDUCTION HISTIDINE KINASE C"/>
    <property type="match status" value="1"/>
</dbReference>
<organism evidence="8 9">
    <name type="scientific">Candidatus Pseudobacter hemicellulosilyticus</name>
    <dbReference type="NCBI Taxonomy" id="3121375"/>
    <lineage>
        <taxon>Bacteria</taxon>
        <taxon>Pseudomonadati</taxon>
        <taxon>Bacteroidota</taxon>
        <taxon>Chitinophagia</taxon>
        <taxon>Chitinophagales</taxon>
        <taxon>Chitinophagaceae</taxon>
        <taxon>Pseudobacter</taxon>
    </lineage>
</organism>
<dbReference type="GO" id="GO:0003700">
    <property type="term" value="F:DNA-binding transcription factor activity"/>
    <property type="evidence" value="ECO:0007669"/>
    <property type="project" value="InterPro"/>
</dbReference>
<dbReference type="SMART" id="SM00448">
    <property type="entry name" value="REC"/>
    <property type="match status" value="1"/>
</dbReference>
<dbReference type="InterPro" id="IPR020449">
    <property type="entry name" value="Tscrpt_reg_AraC-type_HTH"/>
</dbReference>
<keyword evidence="1 5" id="KW-0597">Phosphoprotein</keyword>
<dbReference type="AlphaFoldDB" id="A0AAJ5WZ92"/>
<dbReference type="PROSITE" id="PS50110">
    <property type="entry name" value="RESPONSE_REGULATORY"/>
    <property type="match status" value="1"/>
</dbReference>
<name>A0AAJ5WZ92_9BACT</name>
<evidence type="ECO:0000256" key="2">
    <source>
        <dbReference type="ARBA" id="ARBA00023015"/>
    </source>
</evidence>
<dbReference type="Gene3D" id="3.40.50.2300">
    <property type="match status" value="1"/>
</dbReference>
<accession>A0AAJ5WZ92</accession>
<protein>
    <submittedName>
        <fullName evidence="8">Response regulator</fullName>
    </submittedName>
</protein>
<dbReference type="SUPFAM" id="SSF46689">
    <property type="entry name" value="Homeodomain-like"/>
    <property type="match status" value="1"/>
</dbReference>
<proteinExistence type="predicted"/>
<dbReference type="PRINTS" id="PR00032">
    <property type="entry name" value="HTHARAC"/>
</dbReference>
<dbReference type="PROSITE" id="PS01124">
    <property type="entry name" value="HTH_ARAC_FAMILY_2"/>
    <property type="match status" value="1"/>
</dbReference>
<dbReference type="InterPro" id="IPR009057">
    <property type="entry name" value="Homeodomain-like_sf"/>
</dbReference>
<evidence type="ECO:0000256" key="3">
    <source>
        <dbReference type="ARBA" id="ARBA00023125"/>
    </source>
</evidence>
<dbReference type="GO" id="GO:0000155">
    <property type="term" value="F:phosphorelay sensor kinase activity"/>
    <property type="evidence" value="ECO:0007669"/>
    <property type="project" value="TreeGrafter"/>
</dbReference>